<evidence type="ECO:0000256" key="1">
    <source>
        <dbReference type="SAM" id="Phobius"/>
    </source>
</evidence>
<comment type="caution">
    <text evidence="3">The sequence shown here is derived from an EMBL/GenBank/DDBJ whole genome shotgun (WGS) entry which is preliminary data.</text>
</comment>
<gene>
    <name evidence="3" type="ORF">FHP24_15600</name>
</gene>
<dbReference type="EMBL" id="VDMN01000003">
    <property type="protein sequence ID" value="TNM62659.1"/>
    <property type="molecule type" value="Genomic_DNA"/>
</dbReference>
<keyword evidence="1" id="KW-0812">Transmembrane</keyword>
<protein>
    <submittedName>
        <fullName evidence="3">DUF1648 domain-containing protein</fullName>
    </submittedName>
</protein>
<reference evidence="3 4" key="1">
    <citation type="submission" date="2019-06" db="EMBL/GenBank/DDBJ databases">
        <title>The draft genome of Rhizobium smilacinae PTYR-5.</title>
        <authorList>
            <person name="Liu L."/>
            <person name="Li L."/>
            <person name="Zhang X."/>
        </authorList>
    </citation>
    <scope>NUCLEOTIDE SEQUENCE [LARGE SCALE GENOMIC DNA]</scope>
    <source>
        <strain evidence="3 4">PTYR-5</strain>
    </source>
</reference>
<keyword evidence="1" id="KW-0472">Membrane</keyword>
<sequence length="116" mass="12594">MRMPIPLFISLGMLITMTFLSLGLWSALPPEVMLPIHFDFSGNPDNFARPAIALFLLPGAMLFAIAVFVVSPSINPKALNRPGLYTAIWLFVILALAVGHGFIIRSALFALQALQG</sequence>
<dbReference type="AlphaFoldDB" id="A0A5C4XHM1"/>
<dbReference type="InterPro" id="IPR012867">
    <property type="entry name" value="DUF1648"/>
</dbReference>
<feature type="transmembrane region" description="Helical" evidence="1">
    <location>
        <begin position="47"/>
        <end position="71"/>
    </location>
</feature>
<dbReference type="Proteomes" id="UP000311605">
    <property type="component" value="Unassembled WGS sequence"/>
</dbReference>
<feature type="transmembrane region" description="Helical" evidence="1">
    <location>
        <begin position="83"/>
        <end position="104"/>
    </location>
</feature>
<keyword evidence="1" id="KW-1133">Transmembrane helix</keyword>
<evidence type="ECO:0000259" key="2">
    <source>
        <dbReference type="Pfam" id="PF07853"/>
    </source>
</evidence>
<dbReference type="OrthoDB" id="8371128at2"/>
<evidence type="ECO:0000313" key="3">
    <source>
        <dbReference type="EMBL" id="TNM62659.1"/>
    </source>
</evidence>
<dbReference type="Pfam" id="PF07853">
    <property type="entry name" value="DUF1648"/>
    <property type="match status" value="1"/>
</dbReference>
<keyword evidence="4" id="KW-1185">Reference proteome</keyword>
<organism evidence="3 4">
    <name type="scientific">Aliirhizobium smilacinae</name>
    <dbReference type="NCBI Taxonomy" id="1395944"/>
    <lineage>
        <taxon>Bacteria</taxon>
        <taxon>Pseudomonadati</taxon>
        <taxon>Pseudomonadota</taxon>
        <taxon>Alphaproteobacteria</taxon>
        <taxon>Hyphomicrobiales</taxon>
        <taxon>Rhizobiaceae</taxon>
        <taxon>Aliirhizobium</taxon>
    </lineage>
</organism>
<feature type="transmembrane region" description="Helical" evidence="1">
    <location>
        <begin position="7"/>
        <end position="27"/>
    </location>
</feature>
<proteinExistence type="predicted"/>
<evidence type="ECO:0000313" key="4">
    <source>
        <dbReference type="Proteomes" id="UP000311605"/>
    </source>
</evidence>
<feature type="domain" description="DUF1648" evidence="2">
    <location>
        <begin position="13"/>
        <end position="62"/>
    </location>
</feature>
<accession>A0A5C4XHM1</accession>
<name>A0A5C4XHM1_9HYPH</name>